<evidence type="ECO:0008006" key="4">
    <source>
        <dbReference type="Google" id="ProtNLM"/>
    </source>
</evidence>
<keyword evidence="1" id="KW-1133">Transmembrane helix</keyword>
<feature type="transmembrane region" description="Helical" evidence="1">
    <location>
        <begin position="212"/>
        <end position="231"/>
    </location>
</feature>
<sequence>MKIDQLRRGAVAGAVGATVVVLWFLAVDLGRGDPFGTPRFVASSLFGDSAFASLPAWTVLHYLAFMAVGVAAGWITRRLQVAAPTLLGLALGFLLFDVVFYGSIVSTGANVVTELGWPLVLAGNFLAGLAVTHTLHHFGSDRRTTWLARALRGPVVREGITIGVVGGLSVALWFLVIDALQGSMLRTPSVLGGLVFGGEADAAGMPVNAGWVAGYTVLHFAVFAAVGVLLAAVADSSDQRPPVVVGAFLAFVAFEAFAMGIVAVLAELMPHAWWTMVGANLLAAIGMGALLYARHPGMARSLSNDEVLARAE</sequence>
<reference evidence="2 3" key="1">
    <citation type="submission" date="2024-02" db="EMBL/GenBank/DDBJ databases">
        <title>A novel Gemmatimonadota bacterium.</title>
        <authorList>
            <person name="Du Z.-J."/>
            <person name="Ye Y.-Q."/>
        </authorList>
    </citation>
    <scope>NUCLEOTIDE SEQUENCE [LARGE SCALE GENOMIC DNA]</scope>
    <source>
        <strain evidence="2 3">DH-20</strain>
    </source>
</reference>
<protein>
    <recommendedName>
        <fullName evidence="4">DUF4386 family protein</fullName>
    </recommendedName>
</protein>
<feature type="transmembrane region" description="Helical" evidence="1">
    <location>
        <begin position="50"/>
        <end position="74"/>
    </location>
</feature>
<dbReference type="EMBL" id="JBBHLI010000001">
    <property type="protein sequence ID" value="MEK9499821.1"/>
    <property type="molecule type" value="Genomic_DNA"/>
</dbReference>
<feature type="transmembrane region" description="Helical" evidence="1">
    <location>
        <begin position="272"/>
        <end position="293"/>
    </location>
</feature>
<evidence type="ECO:0000313" key="3">
    <source>
        <dbReference type="Proteomes" id="UP001484239"/>
    </source>
</evidence>
<organism evidence="2 3">
    <name type="scientific">Gaopeijia maritima</name>
    <dbReference type="NCBI Taxonomy" id="3119007"/>
    <lineage>
        <taxon>Bacteria</taxon>
        <taxon>Pseudomonadati</taxon>
        <taxon>Gemmatimonadota</taxon>
        <taxon>Longimicrobiia</taxon>
        <taxon>Gaopeijiales</taxon>
        <taxon>Gaopeijiaceae</taxon>
        <taxon>Gaopeijia</taxon>
    </lineage>
</organism>
<comment type="caution">
    <text evidence="2">The sequence shown here is derived from an EMBL/GenBank/DDBJ whole genome shotgun (WGS) entry which is preliminary data.</text>
</comment>
<evidence type="ECO:0000256" key="1">
    <source>
        <dbReference type="SAM" id="Phobius"/>
    </source>
</evidence>
<feature type="transmembrane region" description="Helical" evidence="1">
    <location>
        <begin position="115"/>
        <end position="135"/>
    </location>
</feature>
<gene>
    <name evidence="2" type="ORF">WI372_02350</name>
</gene>
<feature type="transmembrane region" description="Helical" evidence="1">
    <location>
        <begin position="155"/>
        <end position="176"/>
    </location>
</feature>
<feature type="transmembrane region" description="Helical" evidence="1">
    <location>
        <begin position="86"/>
        <end position="109"/>
    </location>
</feature>
<accession>A0ABU9E5L7</accession>
<evidence type="ECO:0000313" key="2">
    <source>
        <dbReference type="EMBL" id="MEK9499821.1"/>
    </source>
</evidence>
<proteinExistence type="predicted"/>
<keyword evidence="1" id="KW-0812">Transmembrane</keyword>
<feature type="transmembrane region" description="Helical" evidence="1">
    <location>
        <begin position="243"/>
        <end position="266"/>
    </location>
</feature>
<keyword evidence="1" id="KW-0472">Membrane</keyword>
<name>A0ABU9E5L7_9BACT</name>
<feature type="transmembrane region" description="Helical" evidence="1">
    <location>
        <begin position="12"/>
        <end position="30"/>
    </location>
</feature>
<dbReference type="RefSeq" id="WP_405278098.1">
    <property type="nucleotide sequence ID" value="NZ_JBBHLI010000001.1"/>
</dbReference>
<dbReference type="Proteomes" id="UP001484239">
    <property type="component" value="Unassembled WGS sequence"/>
</dbReference>
<keyword evidence="3" id="KW-1185">Reference proteome</keyword>